<proteinExistence type="predicted"/>
<dbReference type="EMBL" id="KP211812">
    <property type="protein sequence ID" value="ANV79053.1"/>
    <property type="molecule type" value="Genomic_DNA"/>
</dbReference>
<reference evidence="1" key="1">
    <citation type="submission" date="2014-11" db="EMBL/GenBank/DDBJ databases">
        <authorList>
            <person name="Zhu J."/>
            <person name="Qi W."/>
            <person name="Song R."/>
        </authorList>
    </citation>
    <scope>NUCLEOTIDE SEQUENCE</scope>
</reference>
<dbReference type="InterPro" id="IPR015946">
    <property type="entry name" value="KH_dom-like_a/b"/>
</dbReference>
<dbReference type="Gene3D" id="3.30.300.20">
    <property type="match status" value="1"/>
</dbReference>
<protein>
    <recommendedName>
        <fullName evidence="2">Osmotically inducible protein OsmC</fullName>
    </recommendedName>
</protein>
<reference evidence="1" key="2">
    <citation type="journal article" date="2015" name="ISME J.">
        <title>A new class of marine Euryarchaeota group II from the Mediterranean deep chlorophyll maximum.</title>
        <authorList>
            <person name="Martin-Cuadrado A.B."/>
            <person name="Garcia-Heredia I."/>
            <person name="Molto A.G."/>
            <person name="Lopez-Ubeda R."/>
            <person name="Kimes N."/>
            <person name="Lopez-Garcia P."/>
            <person name="Moreira D."/>
            <person name="Rodriguez-Valera F."/>
        </authorList>
    </citation>
    <scope>NUCLEOTIDE SEQUENCE</scope>
</reference>
<dbReference type="PANTHER" id="PTHR39624:SF2">
    <property type="entry name" value="OSMC-LIKE PROTEIN"/>
    <property type="match status" value="1"/>
</dbReference>
<dbReference type="InterPro" id="IPR003718">
    <property type="entry name" value="OsmC/Ohr_fam"/>
</dbReference>
<evidence type="ECO:0008006" key="2">
    <source>
        <dbReference type="Google" id="ProtNLM"/>
    </source>
</evidence>
<dbReference type="Pfam" id="PF02566">
    <property type="entry name" value="OsmC"/>
    <property type="match status" value="1"/>
</dbReference>
<dbReference type="InterPro" id="IPR036102">
    <property type="entry name" value="OsmC/Ohrsf"/>
</dbReference>
<dbReference type="SUPFAM" id="SSF82784">
    <property type="entry name" value="OsmC-like"/>
    <property type="match status" value="1"/>
</dbReference>
<sequence length="133" mass="14877">MVKIEAKYEGGFRCIATHVPSGRELITDAPVDNHGKGESFSPTDLLATSMLTCIMTIIGIRAEKRRIDISDMYGSVEKTMHQNPRRVGALDITIKLPENIGLEDRKWLIEEGCECPVCHSVNQTMQVNINFDD</sequence>
<name>A0A1B1T9X1_9ARCH</name>
<evidence type="ECO:0000313" key="1">
    <source>
        <dbReference type="EMBL" id="ANV79053.1"/>
    </source>
</evidence>
<organism evidence="1">
    <name type="scientific">uncultured Poseidoniia archaeon</name>
    <dbReference type="NCBI Taxonomy" id="1697135"/>
    <lineage>
        <taxon>Archaea</taxon>
        <taxon>Methanobacteriati</taxon>
        <taxon>Thermoplasmatota</taxon>
        <taxon>Candidatus Poseidoniia</taxon>
        <taxon>environmental samples</taxon>
    </lineage>
</organism>
<dbReference type="AlphaFoldDB" id="A0A1B1T9X1"/>
<accession>A0A1B1T9X1</accession>
<dbReference type="PANTHER" id="PTHR39624">
    <property type="entry name" value="PROTEIN INVOLVED IN RIMO-MEDIATED BETA-METHYLTHIOLATION OF RIBOSOMAL PROTEIN S12 YCAO"/>
    <property type="match status" value="1"/>
</dbReference>